<evidence type="ECO:0000256" key="2">
    <source>
        <dbReference type="ARBA" id="ARBA00023242"/>
    </source>
</evidence>
<gene>
    <name evidence="5" type="ORF">XENOCAPTIV_020882</name>
</gene>
<comment type="subcellular location">
    <subcellularLocation>
        <location evidence="1">Nucleus</location>
    </subcellularLocation>
</comment>
<comment type="caution">
    <text evidence="5">The sequence shown here is derived from an EMBL/GenBank/DDBJ whole genome shotgun (WGS) entry which is preliminary data.</text>
</comment>
<dbReference type="InterPro" id="IPR013681">
    <property type="entry name" value="Myelin_TF"/>
</dbReference>
<proteinExistence type="predicted"/>
<sequence>MSNSSPQCELDTSEHLMMEEDEEFLNNEAEDQSQDRMSGALSPQSPYGDIREAEWEPLSLSAKDNSSNCSPSRASEDLSGRNSHMKEECELGSPIGRASIFQADALRYRLLPTEEDSEGEAEVERLPRLDGWALGLHERGLEMSRGRVNLSLLEQAIALQTEQRQALHHAYREMDRFLLEQMSSERRHHRMMDIESRLNYHGGKGINIKKTIWNILILFKNEKQKPPSSESVWMSSQSPSSPREAISLIKKFEMNQLNYRLSHPVAALQTSLTKEMDKYSRIRFDYASFDAQDMLIEVDENGTLDLSMKKCKENGKAQAKTPLDELLPPPESVMAKGGSLLIGPTFYQPLCDRETWENSIPANFSKAHVLQDKEVSLEDQHYPGDGSMLSPKAKLLLRDSKKELL</sequence>
<name>A0ABV0R4M3_9TELE</name>
<feature type="non-terminal residue" evidence="5">
    <location>
        <position position="405"/>
    </location>
</feature>
<dbReference type="PANTHER" id="PTHR10816:SF9">
    <property type="entry name" value="SUPPRESSION OF TUMORIGENICITY 18 PROTEIN"/>
    <property type="match status" value="1"/>
</dbReference>
<evidence type="ECO:0000256" key="1">
    <source>
        <dbReference type="ARBA" id="ARBA00004123"/>
    </source>
</evidence>
<organism evidence="5 6">
    <name type="scientific">Xenoophorus captivus</name>
    <dbReference type="NCBI Taxonomy" id="1517983"/>
    <lineage>
        <taxon>Eukaryota</taxon>
        <taxon>Metazoa</taxon>
        <taxon>Chordata</taxon>
        <taxon>Craniata</taxon>
        <taxon>Vertebrata</taxon>
        <taxon>Euteleostomi</taxon>
        <taxon>Actinopterygii</taxon>
        <taxon>Neopterygii</taxon>
        <taxon>Teleostei</taxon>
        <taxon>Neoteleostei</taxon>
        <taxon>Acanthomorphata</taxon>
        <taxon>Ovalentaria</taxon>
        <taxon>Atherinomorphae</taxon>
        <taxon>Cyprinodontiformes</taxon>
        <taxon>Goodeidae</taxon>
        <taxon>Xenoophorus</taxon>
    </lineage>
</organism>
<protein>
    <recommendedName>
        <fullName evidence="4">Myelin transcription factor 1 domain-containing protein</fullName>
    </recommendedName>
</protein>
<evidence type="ECO:0000313" key="6">
    <source>
        <dbReference type="Proteomes" id="UP001434883"/>
    </source>
</evidence>
<dbReference type="Pfam" id="PF08474">
    <property type="entry name" value="MYT1"/>
    <property type="match status" value="1"/>
</dbReference>
<evidence type="ECO:0000256" key="3">
    <source>
        <dbReference type="SAM" id="MobiDB-lite"/>
    </source>
</evidence>
<dbReference type="Proteomes" id="UP001434883">
    <property type="component" value="Unassembled WGS sequence"/>
</dbReference>
<dbReference type="EMBL" id="JAHRIN010034061">
    <property type="protein sequence ID" value="MEQ2202949.1"/>
    <property type="molecule type" value="Genomic_DNA"/>
</dbReference>
<evidence type="ECO:0000259" key="4">
    <source>
        <dbReference type="Pfam" id="PF08474"/>
    </source>
</evidence>
<reference evidence="5 6" key="1">
    <citation type="submission" date="2021-06" db="EMBL/GenBank/DDBJ databases">
        <authorList>
            <person name="Palmer J.M."/>
        </authorList>
    </citation>
    <scope>NUCLEOTIDE SEQUENCE [LARGE SCALE GENOMIC DNA]</scope>
    <source>
        <strain evidence="5 6">XC_2019</strain>
        <tissue evidence="5">Muscle</tissue>
    </source>
</reference>
<feature type="compositionally biased region" description="Basic and acidic residues" evidence="3">
    <location>
        <begin position="74"/>
        <end position="83"/>
    </location>
</feature>
<evidence type="ECO:0000313" key="5">
    <source>
        <dbReference type="EMBL" id="MEQ2202949.1"/>
    </source>
</evidence>
<feature type="region of interest" description="Disordered" evidence="3">
    <location>
        <begin position="1"/>
        <end position="83"/>
    </location>
</feature>
<keyword evidence="6" id="KW-1185">Reference proteome</keyword>
<accession>A0ABV0R4M3</accession>
<feature type="compositionally biased region" description="Acidic residues" evidence="3">
    <location>
        <begin position="19"/>
        <end position="32"/>
    </location>
</feature>
<dbReference type="PANTHER" id="PTHR10816">
    <property type="entry name" value="MYELIN TRANSCRIPTION FACTOR 1-RELATED"/>
    <property type="match status" value="1"/>
</dbReference>
<keyword evidence="2" id="KW-0539">Nucleus</keyword>
<feature type="compositionally biased region" description="Polar residues" evidence="3">
    <location>
        <begin position="62"/>
        <end position="73"/>
    </location>
</feature>
<feature type="domain" description="Myelin transcription factor 1" evidence="4">
    <location>
        <begin position="292"/>
        <end position="395"/>
    </location>
</feature>